<organism evidence="1">
    <name type="scientific">Roseihalotalea indica</name>
    <dbReference type="NCBI Taxonomy" id="2867963"/>
    <lineage>
        <taxon>Bacteria</taxon>
        <taxon>Pseudomonadati</taxon>
        <taxon>Bacteroidota</taxon>
        <taxon>Cytophagia</taxon>
        <taxon>Cytophagales</taxon>
        <taxon>Catalimonadaceae</taxon>
        <taxon>Roseihalotalea</taxon>
    </lineage>
</organism>
<proteinExistence type="predicted"/>
<dbReference type="AlphaFoldDB" id="A0AA49GPY5"/>
<reference evidence="1" key="1">
    <citation type="journal article" date="2023" name="Comput. Struct. Biotechnol. J.">
        <title>Discovery of a novel marine Bacteroidetes with a rich repertoire of carbohydrate-active enzymes.</title>
        <authorList>
            <person name="Chen B."/>
            <person name="Liu G."/>
            <person name="Chen Q."/>
            <person name="Wang H."/>
            <person name="Liu L."/>
            <person name="Tang K."/>
        </authorList>
    </citation>
    <scope>NUCLEOTIDE SEQUENCE</scope>
    <source>
        <strain evidence="1">TK19036</strain>
    </source>
</reference>
<dbReference type="EMBL" id="CP120682">
    <property type="protein sequence ID" value="WKN38323.1"/>
    <property type="molecule type" value="Genomic_DNA"/>
</dbReference>
<accession>A0AA49GPY5</accession>
<reference evidence="1" key="2">
    <citation type="journal article" date="2024" name="Antonie Van Leeuwenhoek">
        <title>Roseihalotalea indica gen. nov., sp. nov., a halophilic Bacteroidetes from mesopelagic Southwest Indian Ocean with higher carbohydrate metabolic potential.</title>
        <authorList>
            <person name="Chen B."/>
            <person name="Zhang M."/>
            <person name="Lin D."/>
            <person name="Ye J."/>
            <person name="Tang K."/>
        </authorList>
    </citation>
    <scope>NUCLEOTIDE SEQUENCE</scope>
    <source>
        <strain evidence="1">TK19036</strain>
    </source>
</reference>
<sequence length="479" mass="56931">MAKLKNIIKQLSDSDYTSIHESLIENSAEKSAYLLKAMRERSLSDNKIMDELGVNTNAYYTLRSRLNQKIEEYLLQQMENPRTDLIKKVANINEVIFTKKRAIAIATLKKIEKELLDYDLPSELTTIYKTLRKLHINTPDHFTYSQLYNKHVAYTLAVDKAEELLAQYFKKYGEYTMSREETTQLELTLLTDEMNNLCNLYESHRLYIYQSCLNIFHRLFVEGESYNNNTHEPIEDILDKMQEILSNYYLDSIYHHLQLVYELLRLEYYNHYKVYRKAEDYYEEVNDAVDTLLTNYSLHSYPGQYLISKIERAQRMGNEETLYEENKMLFHDYEGDNEDVPKYVTYIMYRALACYYAGEYNESARWINNLLNELSLKKYPYAQLEVKAVLALQYCLMNDYDLFNQLTNSIQRQVRLLGKDNCESIVVFTKILKISVSDVKRDKYNKIKTLAERFDRFDMKHFAPTMLIKMDDAFVNKLC</sequence>
<protein>
    <submittedName>
        <fullName evidence="1">Uncharacterized protein</fullName>
    </submittedName>
</protein>
<gene>
    <name evidence="1" type="ORF">K4G66_06360</name>
</gene>
<evidence type="ECO:0000313" key="1">
    <source>
        <dbReference type="EMBL" id="WKN38323.1"/>
    </source>
</evidence>
<name>A0AA49GPY5_9BACT</name>